<dbReference type="EMBL" id="JAESIY010000001">
    <property type="protein sequence ID" value="MBL3654575.1"/>
    <property type="molecule type" value="Genomic_DNA"/>
</dbReference>
<dbReference type="AlphaFoldDB" id="A0A937F2L5"/>
<gene>
    <name evidence="1" type="ORF">JL102_00415</name>
</gene>
<reference evidence="1" key="1">
    <citation type="submission" date="2021-01" db="EMBL/GenBank/DDBJ databases">
        <title>Fulvivirga kasyanovii gen. nov., sp nov., a novel member of the phylum Bacteroidetes isolated from seawater in a mussel farm.</title>
        <authorList>
            <person name="Zhao L.-H."/>
            <person name="Wang Z.-J."/>
        </authorList>
    </citation>
    <scope>NUCLEOTIDE SEQUENCE</scope>
    <source>
        <strain evidence="1">2943</strain>
    </source>
</reference>
<evidence type="ECO:0000313" key="1">
    <source>
        <dbReference type="EMBL" id="MBL3654575.1"/>
    </source>
</evidence>
<organism evidence="1 2">
    <name type="scientific">Fulvivirga sediminis</name>
    <dbReference type="NCBI Taxonomy" id="2803949"/>
    <lineage>
        <taxon>Bacteria</taxon>
        <taxon>Pseudomonadati</taxon>
        <taxon>Bacteroidota</taxon>
        <taxon>Cytophagia</taxon>
        <taxon>Cytophagales</taxon>
        <taxon>Fulvivirgaceae</taxon>
        <taxon>Fulvivirga</taxon>
    </lineage>
</organism>
<accession>A0A937F2L5</accession>
<name>A0A937F2L5_9BACT</name>
<dbReference type="RefSeq" id="WP_202241482.1">
    <property type="nucleotide sequence ID" value="NZ_JAESIY010000001.1"/>
</dbReference>
<sequence length="226" mass="25748">MVFAPLVSTHAQHKPFYKGKFRKPGRFTRQKARVACPVFEDSGYPYNGIGIKLGDPFALTYKLYFTKNLAMSVDFGKGASGLYSGYFRDQFETYTEGLDSLLDPGEGFSYLNHKVKSNWTGEVRMMYQTSLDAWVKGLQAYIGLGVEWRHTEIKYEYIWQKGRNENEILHFDETRYALGPTGTVGLEYSYFELPIAAFIEVAGFADISEDPGYIRPQGGVGIRWVF</sequence>
<dbReference type="Proteomes" id="UP000659388">
    <property type="component" value="Unassembled WGS sequence"/>
</dbReference>
<evidence type="ECO:0000313" key="2">
    <source>
        <dbReference type="Proteomes" id="UP000659388"/>
    </source>
</evidence>
<keyword evidence="2" id="KW-1185">Reference proteome</keyword>
<comment type="caution">
    <text evidence="1">The sequence shown here is derived from an EMBL/GenBank/DDBJ whole genome shotgun (WGS) entry which is preliminary data.</text>
</comment>
<protein>
    <submittedName>
        <fullName evidence="1">Uncharacterized protein</fullName>
    </submittedName>
</protein>
<proteinExistence type="predicted"/>